<accession>A0A420EFV8</accession>
<dbReference type="EMBL" id="RAQO01000004">
    <property type="protein sequence ID" value="RKF19558.1"/>
    <property type="molecule type" value="Genomic_DNA"/>
</dbReference>
<evidence type="ECO:0000313" key="2">
    <source>
        <dbReference type="EMBL" id="RKF19558.1"/>
    </source>
</evidence>
<sequence>MQDSVQQFTTVRWLFVRIKALPAMFKLPLLLFVSFMFSATASHAESFDHSQWNQLLQSNVTYFEDNTHSRIAYKNVDRKLLKQYLNSIASVNMDQYQSWNDDEQLAFLINVYNAYTVSFILSKYPDIESIKELGSVFSSPWKKKNFPLFGQNVSLDHIEHTLIRGEFSEPRIHVAVVCASKGCPPLQNKAFTAQNLEAMLENAMQGFLRGSENSYSQGVLKVSTIFDWYGDDFASGGSKGEQGVKNYIANYNELFSVSVEQIKNAKLSYHEYDWSLND</sequence>
<dbReference type="InterPro" id="IPR006869">
    <property type="entry name" value="DUF547"/>
</dbReference>
<organism evidence="2 3">
    <name type="scientific">Alginatibacterium sediminis</name>
    <dbReference type="NCBI Taxonomy" id="2164068"/>
    <lineage>
        <taxon>Bacteria</taxon>
        <taxon>Pseudomonadati</taxon>
        <taxon>Pseudomonadota</taxon>
        <taxon>Gammaproteobacteria</taxon>
        <taxon>Alteromonadales</taxon>
        <taxon>Alteromonadaceae</taxon>
        <taxon>Alginatibacterium</taxon>
    </lineage>
</organism>
<dbReference type="Pfam" id="PF04784">
    <property type="entry name" value="DUF547"/>
    <property type="match status" value="1"/>
</dbReference>
<evidence type="ECO:0000313" key="3">
    <source>
        <dbReference type="Proteomes" id="UP000286482"/>
    </source>
</evidence>
<proteinExistence type="predicted"/>
<gene>
    <name evidence="2" type="ORF">DBZ36_03585</name>
</gene>
<evidence type="ECO:0000259" key="1">
    <source>
        <dbReference type="Pfam" id="PF04784"/>
    </source>
</evidence>
<protein>
    <submittedName>
        <fullName evidence="2">DUF547 domain-containing protein</fullName>
    </submittedName>
</protein>
<reference evidence="2 3" key="1">
    <citation type="submission" date="2018-09" db="EMBL/GenBank/DDBJ databases">
        <authorList>
            <person name="Wang Z."/>
        </authorList>
    </citation>
    <scope>NUCLEOTIDE SEQUENCE [LARGE SCALE GENOMIC DNA]</scope>
    <source>
        <strain evidence="2 3">ALS 81</strain>
    </source>
</reference>
<name>A0A420EFV8_9ALTE</name>
<feature type="domain" description="DUF547" evidence="1">
    <location>
        <begin position="97"/>
        <end position="208"/>
    </location>
</feature>
<keyword evidence="3" id="KW-1185">Reference proteome</keyword>
<dbReference type="Proteomes" id="UP000286482">
    <property type="component" value="Unassembled WGS sequence"/>
</dbReference>
<dbReference type="RefSeq" id="WP_120353563.1">
    <property type="nucleotide sequence ID" value="NZ_RAQO01000004.1"/>
</dbReference>
<dbReference type="AlphaFoldDB" id="A0A420EFV8"/>
<dbReference type="OrthoDB" id="526867at2"/>
<dbReference type="PANTHER" id="PTHR46361:SF3">
    <property type="entry name" value="ELECTRON CARRIER_ PROTEIN DISULFIDE OXIDOREDUCTASE"/>
    <property type="match status" value="1"/>
</dbReference>
<comment type="caution">
    <text evidence="2">The sequence shown here is derived from an EMBL/GenBank/DDBJ whole genome shotgun (WGS) entry which is preliminary data.</text>
</comment>
<dbReference type="PANTHER" id="PTHR46361">
    <property type="entry name" value="ELECTRON CARRIER/ PROTEIN DISULFIDE OXIDOREDUCTASE"/>
    <property type="match status" value="1"/>
</dbReference>